<reference evidence="1" key="1">
    <citation type="submission" date="2022-06" db="EMBL/GenBank/DDBJ databases">
        <title>Alkalimarinus sp. nov., isolated from gut of a Alitta virens.</title>
        <authorList>
            <person name="Yang A.I."/>
            <person name="Shin N.-R."/>
        </authorList>
    </citation>
    <scope>NUCLEOTIDE SEQUENCE</scope>
    <source>
        <strain evidence="1">A2M4</strain>
    </source>
</reference>
<dbReference type="PANTHER" id="PTHR36573">
    <property type="entry name" value="INTERMEMBRANE PHOSPHOLIPID TRANSPORT SYSTEM BINDING PROTEIN MLAC"/>
    <property type="match status" value="1"/>
</dbReference>
<accession>A0ABY6MXN7</accession>
<keyword evidence="2" id="KW-1185">Reference proteome</keyword>
<dbReference type="InterPro" id="IPR008869">
    <property type="entry name" value="MlaC/ttg2D"/>
</dbReference>
<dbReference type="EMBL" id="CP100390">
    <property type="protein sequence ID" value="UZE94602.1"/>
    <property type="molecule type" value="Genomic_DNA"/>
</dbReference>
<organism evidence="1 2">
    <name type="scientific">Alkalimarinus alittae</name>
    <dbReference type="NCBI Taxonomy" id="2961619"/>
    <lineage>
        <taxon>Bacteria</taxon>
        <taxon>Pseudomonadati</taxon>
        <taxon>Pseudomonadota</taxon>
        <taxon>Gammaproteobacteria</taxon>
        <taxon>Alteromonadales</taxon>
        <taxon>Alteromonadaceae</taxon>
        <taxon>Alkalimarinus</taxon>
    </lineage>
</organism>
<name>A0ABY6MXN7_9ALTE</name>
<dbReference type="Proteomes" id="UP001163739">
    <property type="component" value="Chromosome"/>
</dbReference>
<dbReference type="RefSeq" id="WP_265046095.1">
    <property type="nucleotide sequence ID" value="NZ_CP100390.1"/>
</dbReference>
<sequence length="205" mass="23258">MLRQFVHSVSVITLMAISIVGRADSTTSEQFIKALTERLEITLTEAKNNKQLSNIEYIDELIDQEILPQLNLEVLSKRIYREHWKEIVDKNKKQEAINAVVLSLKRTYRLAVSSYDGQKIEIVESKSLKSYDIVRIKIATDGDKDHMIDFALRQFDSAWKVFDFSVDGIGISKTLYGSISQQIQSDGLEKTLEALAQSGRANTDS</sequence>
<dbReference type="Pfam" id="PF05494">
    <property type="entry name" value="MlaC"/>
    <property type="match status" value="1"/>
</dbReference>
<evidence type="ECO:0000313" key="1">
    <source>
        <dbReference type="EMBL" id="UZE94602.1"/>
    </source>
</evidence>
<dbReference type="Gene3D" id="3.10.450.710">
    <property type="entry name" value="Tgt2/MlaC"/>
    <property type="match status" value="1"/>
</dbReference>
<protein>
    <submittedName>
        <fullName evidence="1">ABC transporter substrate-binding protein</fullName>
    </submittedName>
</protein>
<dbReference type="PANTHER" id="PTHR36573:SF1">
    <property type="entry name" value="INTERMEMBRANE PHOSPHOLIPID TRANSPORT SYSTEM BINDING PROTEIN MLAC"/>
    <property type="match status" value="1"/>
</dbReference>
<dbReference type="InterPro" id="IPR042245">
    <property type="entry name" value="Tgt2/MlaC_sf"/>
</dbReference>
<proteinExistence type="predicted"/>
<gene>
    <name evidence="1" type="ORF">NKI27_10935</name>
</gene>
<evidence type="ECO:0000313" key="2">
    <source>
        <dbReference type="Proteomes" id="UP001163739"/>
    </source>
</evidence>